<gene>
    <name evidence="1" type="ORF">AFERRI_100248</name>
</gene>
<dbReference type="AlphaFoldDB" id="A0A060UPS6"/>
<reference evidence="1" key="1">
    <citation type="submission" date="2014-03" db="EMBL/GenBank/DDBJ databases">
        <authorList>
            <person name="Genoscope - CEA"/>
        </authorList>
    </citation>
    <scope>NUCLEOTIDE SEQUENCE [LARGE SCALE GENOMIC DNA]</scope>
    <source>
        <strain evidence="1">CF27</strain>
    </source>
</reference>
<organism evidence="1">
    <name type="scientific">Acidithiobacillus ferrivorans</name>
    <dbReference type="NCBI Taxonomy" id="160808"/>
    <lineage>
        <taxon>Bacteria</taxon>
        <taxon>Pseudomonadati</taxon>
        <taxon>Pseudomonadota</taxon>
        <taxon>Acidithiobacillia</taxon>
        <taxon>Acidithiobacillales</taxon>
        <taxon>Acidithiobacillaceae</taxon>
        <taxon>Acidithiobacillus</taxon>
    </lineage>
</organism>
<accession>A0A060UPS6</accession>
<dbReference type="EMBL" id="CCCS020000002">
    <property type="protein sequence ID" value="CDQ08813.1"/>
    <property type="molecule type" value="Genomic_DNA"/>
</dbReference>
<evidence type="ECO:0000313" key="1">
    <source>
        <dbReference type="EMBL" id="CDQ08813.1"/>
    </source>
</evidence>
<name>A0A060UPS6_9PROT</name>
<sequence length="91" mass="9812">MRQGLEALTAPVVVWTGDKRRPIGGAHAPVFSYFSAICGIFHYWPPDCGDCLPDFADHADRLGARSHLGGVCAESVQDGQEDRKGVGEVRS</sequence>
<comment type="caution">
    <text evidence="1">The sequence shown here is derived from an EMBL/GenBank/DDBJ whole genome shotgun (WGS) entry which is preliminary data.</text>
</comment>
<proteinExistence type="predicted"/>
<reference evidence="1" key="2">
    <citation type="submission" date="2014-07" db="EMBL/GenBank/DDBJ databases">
        <title>Initial genome analysis of the psychrotolerant acidophile Acidithiobacillus ferrivorans CF27: insights into iron and sulfur oxidation pathways and into biofilm formation.</title>
        <authorList>
            <person name="Talla E."/>
            <person name="Hedrich S."/>
            <person name="Mangenot S."/>
            <person name="Ji B."/>
            <person name="Johnson D.B."/>
            <person name="Barbe V."/>
            <person name="Bonnefoy V."/>
        </authorList>
    </citation>
    <scope>NUCLEOTIDE SEQUENCE [LARGE SCALE GENOMIC DNA]</scope>
    <source>
        <strain evidence="1">CF27</strain>
    </source>
</reference>
<protein>
    <submittedName>
        <fullName evidence="1">Uncharacterized protein</fullName>
    </submittedName>
</protein>